<name>A1RUK7_PYRIL</name>
<dbReference type="HOGENOM" id="CLU_146468_0_0_2"/>
<accession>A1RUK7</accession>
<protein>
    <submittedName>
        <fullName evidence="1">Uncharacterized protein</fullName>
    </submittedName>
</protein>
<dbReference type="GeneID" id="4616801"/>
<organism evidence="1 2">
    <name type="scientific">Pyrobaculum islandicum (strain DSM 4184 / JCM 9189 / GEO3)</name>
    <dbReference type="NCBI Taxonomy" id="384616"/>
    <lineage>
        <taxon>Archaea</taxon>
        <taxon>Thermoproteota</taxon>
        <taxon>Thermoprotei</taxon>
        <taxon>Thermoproteales</taxon>
        <taxon>Thermoproteaceae</taxon>
        <taxon>Pyrobaculum</taxon>
    </lineage>
</organism>
<reference evidence="1" key="1">
    <citation type="submission" date="2006-12" db="EMBL/GenBank/DDBJ databases">
        <title>Complete sequence of Pyrobaculum islandicum DSM 4184.</title>
        <authorList>
            <person name="Copeland A."/>
            <person name="Lucas S."/>
            <person name="Lapidus A."/>
            <person name="Barry K."/>
            <person name="Detter J.C."/>
            <person name="Glavina del Rio T."/>
            <person name="Dalin E."/>
            <person name="Tice H."/>
            <person name="Pitluck S."/>
            <person name="Meincke L."/>
            <person name="Brettin T."/>
            <person name="Bruce D."/>
            <person name="Han C."/>
            <person name="Tapia R."/>
            <person name="Gilna P."/>
            <person name="Schmutz J."/>
            <person name="Larimer F."/>
            <person name="Land M."/>
            <person name="Hauser L."/>
            <person name="Kyrpides N."/>
            <person name="Mikhailova N."/>
            <person name="Cozen A.E."/>
            <person name="Fitz-Gibbon S.T."/>
            <person name="House C.H."/>
            <person name="Saltikov C."/>
            <person name="Lowe T."/>
            <person name="Richardson P."/>
        </authorList>
    </citation>
    <scope>NUCLEOTIDE SEQUENCE [LARGE SCALE GENOMIC DNA]</scope>
    <source>
        <strain evidence="1">DSM 4184</strain>
    </source>
</reference>
<evidence type="ECO:0000313" key="1">
    <source>
        <dbReference type="EMBL" id="ABL88639.1"/>
    </source>
</evidence>
<dbReference type="Proteomes" id="UP000002595">
    <property type="component" value="Chromosome"/>
</dbReference>
<dbReference type="KEGG" id="pis:Pisl_1483"/>
<sequence>MSTPVKVVKHGIGRIVLSDGTVVILRIAIVDVKKIGGFSPFGANLAVKVIGGVGIAEVPQELRKAVADKPVISPDILPTDGWEYVEIKSQEPAFEEAEASIDSSKFIVRVEAEALMVVRNLKYRSESGEPIYVVNWANKVKWRPTAGGE</sequence>
<dbReference type="EMBL" id="CP000504">
    <property type="protein sequence ID" value="ABL88639.1"/>
    <property type="molecule type" value="Genomic_DNA"/>
</dbReference>
<dbReference type="eggNOG" id="arCOG07156">
    <property type="taxonomic scope" value="Archaea"/>
</dbReference>
<dbReference type="AlphaFoldDB" id="A1RUK7"/>
<proteinExistence type="predicted"/>
<dbReference type="STRING" id="384616.Pisl_1483"/>
<gene>
    <name evidence="1" type="ordered locus">Pisl_1483</name>
</gene>
<evidence type="ECO:0000313" key="2">
    <source>
        <dbReference type="Proteomes" id="UP000002595"/>
    </source>
</evidence>
<dbReference type="RefSeq" id="WP_011763214.1">
    <property type="nucleotide sequence ID" value="NC_008701.1"/>
</dbReference>
<keyword evidence="2" id="KW-1185">Reference proteome</keyword>